<accession>A0A821ECD9</accession>
<name>A0A821ECD9_9BILA</name>
<feature type="non-terminal residue" evidence="2">
    <location>
        <position position="48"/>
    </location>
</feature>
<dbReference type="PANTHER" id="PTHR46880">
    <property type="entry name" value="RAS-ASSOCIATING DOMAIN-CONTAINING PROTEIN"/>
    <property type="match status" value="1"/>
</dbReference>
<comment type="caution">
    <text evidence="2">The sequence shown here is derived from an EMBL/GenBank/DDBJ whole genome shotgun (WGS) entry which is preliminary data.</text>
</comment>
<dbReference type="Pfam" id="PF05699">
    <property type="entry name" value="Dimer_Tnp_hAT"/>
    <property type="match status" value="1"/>
</dbReference>
<proteinExistence type="predicted"/>
<organism evidence="2 3">
    <name type="scientific">Rotaria socialis</name>
    <dbReference type="NCBI Taxonomy" id="392032"/>
    <lineage>
        <taxon>Eukaryota</taxon>
        <taxon>Metazoa</taxon>
        <taxon>Spiralia</taxon>
        <taxon>Gnathifera</taxon>
        <taxon>Rotifera</taxon>
        <taxon>Eurotatoria</taxon>
        <taxon>Bdelloidea</taxon>
        <taxon>Philodinida</taxon>
        <taxon>Philodinidae</taxon>
        <taxon>Rotaria</taxon>
    </lineage>
</organism>
<evidence type="ECO:0000313" key="2">
    <source>
        <dbReference type="EMBL" id="CAF4633154.1"/>
    </source>
</evidence>
<dbReference type="AlphaFoldDB" id="A0A821ECD9"/>
<protein>
    <recommendedName>
        <fullName evidence="1">HAT C-terminal dimerisation domain-containing protein</fullName>
    </recommendedName>
</protein>
<sequence>MYPQLSLAIEIFLCAPISTATVERDFSTMNRILTDLRNRLTTEHLEQL</sequence>
<dbReference type="GO" id="GO:0046983">
    <property type="term" value="F:protein dimerization activity"/>
    <property type="evidence" value="ECO:0007669"/>
    <property type="project" value="InterPro"/>
</dbReference>
<gene>
    <name evidence="2" type="ORF">HFQ381_LOCUS34752</name>
</gene>
<dbReference type="EMBL" id="CAJOBO010018930">
    <property type="protein sequence ID" value="CAF4633154.1"/>
    <property type="molecule type" value="Genomic_DNA"/>
</dbReference>
<evidence type="ECO:0000259" key="1">
    <source>
        <dbReference type="Pfam" id="PF05699"/>
    </source>
</evidence>
<evidence type="ECO:0000313" key="3">
    <source>
        <dbReference type="Proteomes" id="UP000663851"/>
    </source>
</evidence>
<dbReference type="PANTHER" id="PTHR46880:SF5">
    <property type="entry name" value="DUF4371 DOMAIN-CONTAINING PROTEIN"/>
    <property type="match status" value="1"/>
</dbReference>
<dbReference type="SUPFAM" id="SSF53098">
    <property type="entry name" value="Ribonuclease H-like"/>
    <property type="match status" value="1"/>
</dbReference>
<feature type="domain" description="HAT C-terminal dimerisation" evidence="1">
    <location>
        <begin position="2"/>
        <end position="48"/>
    </location>
</feature>
<dbReference type="Proteomes" id="UP000663851">
    <property type="component" value="Unassembled WGS sequence"/>
</dbReference>
<dbReference type="InterPro" id="IPR012337">
    <property type="entry name" value="RNaseH-like_sf"/>
</dbReference>
<reference evidence="2" key="1">
    <citation type="submission" date="2021-02" db="EMBL/GenBank/DDBJ databases">
        <authorList>
            <person name="Nowell W R."/>
        </authorList>
    </citation>
    <scope>NUCLEOTIDE SEQUENCE</scope>
</reference>
<dbReference type="InterPro" id="IPR008906">
    <property type="entry name" value="HATC_C_dom"/>
</dbReference>